<dbReference type="InterPro" id="IPR001611">
    <property type="entry name" value="Leu-rich_rpt"/>
</dbReference>
<dbReference type="GO" id="GO:0005524">
    <property type="term" value="F:ATP binding"/>
    <property type="evidence" value="ECO:0007669"/>
    <property type="project" value="InterPro"/>
</dbReference>
<dbReference type="InterPro" id="IPR032675">
    <property type="entry name" value="LRR_dom_sf"/>
</dbReference>
<proteinExistence type="predicted"/>
<dbReference type="Proteomes" id="UP000266673">
    <property type="component" value="Unassembled WGS sequence"/>
</dbReference>
<evidence type="ECO:0000313" key="4">
    <source>
        <dbReference type="EMBL" id="RIB00512.1"/>
    </source>
</evidence>
<dbReference type="InterPro" id="IPR001245">
    <property type="entry name" value="Ser-Thr/Tyr_kinase_cat_dom"/>
</dbReference>
<dbReference type="PRINTS" id="PR00109">
    <property type="entry name" value="TYRKINASE"/>
</dbReference>
<dbReference type="OrthoDB" id="248923at2759"/>
<dbReference type="SUPFAM" id="SSF56112">
    <property type="entry name" value="Protein kinase-like (PK-like)"/>
    <property type="match status" value="1"/>
</dbReference>
<dbReference type="InterPro" id="IPR052394">
    <property type="entry name" value="LRR-containing"/>
</dbReference>
<dbReference type="PROSITE" id="PS50011">
    <property type="entry name" value="PROTEIN_KINASE_DOM"/>
    <property type="match status" value="1"/>
</dbReference>
<dbReference type="PANTHER" id="PTHR24114">
    <property type="entry name" value="LEUCINE RICH REPEAT FAMILY PROTEIN"/>
    <property type="match status" value="1"/>
</dbReference>
<dbReference type="Gene3D" id="3.80.10.10">
    <property type="entry name" value="Ribonuclease Inhibitor"/>
    <property type="match status" value="3"/>
</dbReference>
<dbReference type="Pfam" id="PF07714">
    <property type="entry name" value="PK_Tyr_Ser-Thr"/>
    <property type="match status" value="1"/>
</dbReference>
<accession>A0A397TQQ3</accession>
<name>A0A397TQQ3_9GLOM</name>
<comment type="caution">
    <text evidence="4">The sequence shown here is derived from an EMBL/GenBank/DDBJ whole genome shotgun (WGS) entry which is preliminary data.</text>
</comment>
<dbReference type="SUPFAM" id="SSF52047">
    <property type="entry name" value="RNI-like"/>
    <property type="match status" value="1"/>
</dbReference>
<dbReference type="PANTHER" id="PTHR24114:SF2">
    <property type="entry name" value="F-BOX DOMAIN-CONTAINING PROTEIN-RELATED"/>
    <property type="match status" value="1"/>
</dbReference>
<dbReference type="InterPro" id="IPR011009">
    <property type="entry name" value="Kinase-like_dom_sf"/>
</dbReference>
<evidence type="ECO:0000256" key="2">
    <source>
        <dbReference type="ARBA" id="ARBA00022737"/>
    </source>
</evidence>
<keyword evidence="1" id="KW-0433">Leucine-rich repeat</keyword>
<dbReference type="InterPro" id="IPR000719">
    <property type="entry name" value="Prot_kinase_dom"/>
</dbReference>
<organism evidence="4 5">
    <name type="scientific">Gigaspora rosea</name>
    <dbReference type="NCBI Taxonomy" id="44941"/>
    <lineage>
        <taxon>Eukaryota</taxon>
        <taxon>Fungi</taxon>
        <taxon>Fungi incertae sedis</taxon>
        <taxon>Mucoromycota</taxon>
        <taxon>Glomeromycotina</taxon>
        <taxon>Glomeromycetes</taxon>
        <taxon>Diversisporales</taxon>
        <taxon>Gigasporaceae</taxon>
        <taxon>Gigaspora</taxon>
    </lineage>
</organism>
<evidence type="ECO:0000259" key="3">
    <source>
        <dbReference type="PROSITE" id="PS50011"/>
    </source>
</evidence>
<evidence type="ECO:0000256" key="1">
    <source>
        <dbReference type="ARBA" id="ARBA00022614"/>
    </source>
</evidence>
<evidence type="ECO:0000313" key="5">
    <source>
        <dbReference type="Proteomes" id="UP000266673"/>
    </source>
</evidence>
<keyword evidence="5" id="KW-1185">Reference proteome</keyword>
<dbReference type="SMART" id="SM00368">
    <property type="entry name" value="LRR_RI"/>
    <property type="match status" value="10"/>
</dbReference>
<sequence>MVLQYANEGTLREYLKKNFNDLLWANKLNIAIEIAYGLLFLHDNDIIHQDLHSKNILIHQGKPKIADFGLSKDGTSIDTSTSATHGMLTYIDPRCCFDNKYKRNKKSDIYSFGIILWEISSGRPPFESFNPLVIIGFIGQGKREKPIEDTPLQYVELYEQCWDGDPDKRPEARSVIDNLKKLNRLITIEDNEYFLSFAKSRTNSLDITASNVPYLSDAKYIIILENLRKEAYECFEQCKFLKALELYKEILENSHHTEEDQKSASSWNLFYGKCGLKNLDELIKALDENIILISLNLRDNKLGAEGGKKLAVVLCKNTTLKELDLSFNNLGSEGGKALADALCKNFSPTSLNLATNKFESEGGIALANALCKNITLTSLNLENNNLGSEGGKVLADALCKNTTLTSLELQYNKLGTEGGKALAVALCKNTTLKNLNLSFNDLGFEGGKALADAFGKNTALISVGLQYNRLESEGGKKLAEALCNNTTLKELNLSFNNLGSEGGKALANSLCKNTTLEDLNIYGNFLGSEGGKAFANALCNNNTLISLNLENNNLGSEGKALADAINKNTTLISLNLKGNDLGSEVFALCKNTTLKFFDLV</sequence>
<keyword evidence="2" id="KW-0677">Repeat</keyword>
<dbReference type="Pfam" id="PF13516">
    <property type="entry name" value="LRR_6"/>
    <property type="match status" value="10"/>
</dbReference>
<dbReference type="EMBL" id="QKWP01004076">
    <property type="protein sequence ID" value="RIB00512.1"/>
    <property type="molecule type" value="Genomic_DNA"/>
</dbReference>
<dbReference type="Gene3D" id="1.10.510.10">
    <property type="entry name" value="Transferase(Phosphotransferase) domain 1"/>
    <property type="match status" value="1"/>
</dbReference>
<feature type="domain" description="Protein kinase" evidence="3">
    <location>
        <begin position="1"/>
        <end position="194"/>
    </location>
</feature>
<protein>
    <recommendedName>
        <fullName evidence="3">Protein kinase domain-containing protein</fullName>
    </recommendedName>
</protein>
<gene>
    <name evidence="4" type="ORF">C2G38_2010378</name>
</gene>
<dbReference type="GO" id="GO:0004672">
    <property type="term" value="F:protein kinase activity"/>
    <property type="evidence" value="ECO:0007669"/>
    <property type="project" value="InterPro"/>
</dbReference>
<reference evidence="4 5" key="1">
    <citation type="submission" date="2018-06" db="EMBL/GenBank/DDBJ databases">
        <title>Comparative genomics reveals the genomic features of Rhizophagus irregularis, R. cerebriforme, R. diaphanum and Gigaspora rosea, and their symbiotic lifestyle signature.</title>
        <authorList>
            <person name="Morin E."/>
            <person name="San Clemente H."/>
            <person name="Chen E.C.H."/>
            <person name="De La Providencia I."/>
            <person name="Hainaut M."/>
            <person name="Kuo A."/>
            <person name="Kohler A."/>
            <person name="Murat C."/>
            <person name="Tang N."/>
            <person name="Roy S."/>
            <person name="Loubradou J."/>
            <person name="Henrissat B."/>
            <person name="Grigoriev I.V."/>
            <person name="Corradi N."/>
            <person name="Roux C."/>
            <person name="Martin F.M."/>
        </authorList>
    </citation>
    <scope>NUCLEOTIDE SEQUENCE [LARGE SCALE GENOMIC DNA]</scope>
    <source>
        <strain evidence="4 5">DAOM 194757</strain>
    </source>
</reference>
<dbReference type="AlphaFoldDB" id="A0A397TQQ3"/>